<dbReference type="Gene3D" id="3.30.450.20">
    <property type="entry name" value="PAS domain"/>
    <property type="match status" value="3"/>
</dbReference>
<dbReference type="InterPro" id="IPR001610">
    <property type="entry name" value="PAC"/>
</dbReference>
<dbReference type="InterPro" id="IPR035965">
    <property type="entry name" value="PAS-like_dom_sf"/>
</dbReference>
<dbReference type="CDD" id="cd16922">
    <property type="entry name" value="HATPase_EvgS-ArcB-TorS-like"/>
    <property type="match status" value="1"/>
</dbReference>
<dbReference type="Gene3D" id="1.10.287.130">
    <property type="match status" value="1"/>
</dbReference>
<dbReference type="Gene3D" id="3.30.565.10">
    <property type="entry name" value="Histidine kinase-like ATPase, C-terminal domain"/>
    <property type="match status" value="1"/>
</dbReference>
<evidence type="ECO:0000256" key="6">
    <source>
        <dbReference type="ARBA" id="ARBA00022679"/>
    </source>
</evidence>
<dbReference type="SUPFAM" id="SSF55785">
    <property type="entry name" value="PYP-like sensor domain (PAS domain)"/>
    <property type="match status" value="3"/>
</dbReference>
<feature type="domain" description="PAC" evidence="14">
    <location>
        <begin position="351"/>
        <end position="405"/>
    </location>
</feature>
<keyword evidence="6" id="KW-0808">Transferase</keyword>
<evidence type="ECO:0000256" key="11">
    <source>
        <dbReference type="ARBA" id="ARBA00023136"/>
    </source>
</evidence>
<dbReference type="InterPro" id="IPR005467">
    <property type="entry name" value="His_kinase_dom"/>
</dbReference>
<dbReference type="SUPFAM" id="SSF55874">
    <property type="entry name" value="ATPase domain of HSP90 chaperone/DNA topoisomerase II/histidine kinase"/>
    <property type="match status" value="1"/>
</dbReference>
<dbReference type="InterPro" id="IPR004358">
    <property type="entry name" value="Sig_transdc_His_kin-like_C"/>
</dbReference>
<evidence type="ECO:0000259" key="12">
    <source>
        <dbReference type="PROSITE" id="PS50109"/>
    </source>
</evidence>
<dbReference type="GO" id="GO:0005524">
    <property type="term" value="F:ATP binding"/>
    <property type="evidence" value="ECO:0007669"/>
    <property type="project" value="UniProtKB-KW"/>
</dbReference>
<keyword evidence="16" id="KW-1185">Reference proteome</keyword>
<dbReference type="GO" id="GO:0009927">
    <property type="term" value="F:histidine phosphotransfer kinase activity"/>
    <property type="evidence" value="ECO:0007669"/>
    <property type="project" value="TreeGrafter"/>
</dbReference>
<dbReference type="SUPFAM" id="SSF47384">
    <property type="entry name" value="Homodimeric domain of signal transducing histidine kinase"/>
    <property type="match status" value="1"/>
</dbReference>
<dbReference type="InterPro" id="IPR036097">
    <property type="entry name" value="HisK_dim/P_sf"/>
</dbReference>
<keyword evidence="11" id="KW-0472">Membrane</keyword>
<dbReference type="KEGG" id="csq:CSCA_4468"/>
<dbReference type="Proteomes" id="UP000033115">
    <property type="component" value="Chromosome"/>
</dbReference>
<feature type="domain" description="Histidine kinase" evidence="12">
    <location>
        <begin position="416"/>
        <end position="639"/>
    </location>
</feature>
<dbReference type="HOGENOM" id="CLU_000445_89_20_9"/>
<dbReference type="GO" id="GO:0000155">
    <property type="term" value="F:phosphorelay sensor kinase activity"/>
    <property type="evidence" value="ECO:0007669"/>
    <property type="project" value="InterPro"/>
</dbReference>
<proteinExistence type="predicted"/>
<keyword evidence="7" id="KW-0547">Nucleotide-binding</keyword>
<gene>
    <name evidence="15" type="ORF">CSCA_4468</name>
</gene>
<dbReference type="PROSITE" id="PS50109">
    <property type="entry name" value="HIS_KIN"/>
    <property type="match status" value="1"/>
</dbReference>
<dbReference type="NCBIfam" id="TIGR00229">
    <property type="entry name" value="sensory_box"/>
    <property type="match status" value="1"/>
</dbReference>
<dbReference type="SMART" id="SM00387">
    <property type="entry name" value="HATPase_c"/>
    <property type="match status" value="1"/>
</dbReference>
<dbReference type="CDD" id="cd00082">
    <property type="entry name" value="HisKA"/>
    <property type="match status" value="1"/>
</dbReference>
<dbReference type="Pfam" id="PF13426">
    <property type="entry name" value="PAS_9"/>
    <property type="match status" value="2"/>
</dbReference>
<evidence type="ECO:0000259" key="14">
    <source>
        <dbReference type="PROSITE" id="PS50113"/>
    </source>
</evidence>
<accession>A0A0E3K404</accession>
<dbReference type="InterPro" id="IPR003594">
    <property type="entry name" value="HATPase_dom"/>
</dbReference>
<keyword evidence="10" id="KW-0902">Two-component regulatory system</keyword>
<dbReference type="RefSeq" id="WP_029159450.1">
    <property type="nucleotide sequence ID" value="NZ_CP009933.1"/>
</dbReference>
<evidence type="ECO:0000256" key="2">
    <source>
        <dbReference type="ARBA" id="ARBA00004236"/>
    </source>
</evidence>
<dbReference type="PROSITE" id="PS50112">
    <property type="entry name" value="PAS"/>
    <property type="match status" value="1"/>
</dbReference>
<dbReference type="EMBL" id="CP009933">
    <property type="protein sequence ID" value="AKA71593.1"/>
    <property type="molecule type" value="Genomic_DNA"/>
</dbReference>
<dbReference type="Pfam" id="PF02518">
    <property type="entry name" value="HATPase_c"/>
    <property type="match status" value="1"/>
</dbReference>
<dbReference type="FunFam" id="3.30.565.10:FF:000023">
    <property type="entry name" value="PAS domain-containing sensor histidine kinase"/>
    <property type="match status" value="1"/>
</dbReference>
<keyword evidence="9" id="KW-0067">ATP-binding</keyword>
<dbReference type="EC" id="2.7.13.3" evidence="3"/>
<evidence type="ECO:0000256" key="4">
    <source>
        <dbReference type="ARBA" id="ARBA00022475"/>
    </source>
</evidence>
<dbReference type="STRING" id="1548.CSCA_4468"/>
<reference evidence="15 16" key="1">
    <citation type="journal article" date="2015" name="J. Biotechnol.">
        <title>Complete genome sequence of a malodorant-producing acetogen, Clostridium scatologenes ATCC 25775(T).</title>
        <authorList>
            <person name="Zhu Z."/>
            <person name="Guo T."/>
            <person name="Zheng H."/>
            <person name="Song T."/>
            <person name="Ouyang P."/>
            <person name="Xie J."/>
        </authorList>
    </citation>
    <scope>NUCLEOTIDE SEQUENCE [LARGE SCALE GENOMIC DNA]</scope>
    <source>
        <strain evidence="15 16">ATCC 25775</strain>
    </source>
</reference>
<dbReference type="PANTHER" id="PTHR43047">
    <property type="entry name" value="TWO-COMPONENT HISTIDINE PROTEIN KINASE"/>
    <property type="match status" value="1"/>
</dbReference>
<dbReference type="InterPro" id="IPR000014">
    <property type="entry name" value="PAS"/>
</dbReference>
<feature type="domain" description="PAS" evidence="13">
    <location>
        <begin position="141"/>
        <end position="180"/>
    </location>
</feature>
<organism evidence="15 16">
    <name type="scientific">Clostridium scatologenes</name>
    <dbReference type="NCBI Taxonomy" id="1548"/>
    <lineage>
        <taxon>Bacteria</taxon>
        <taxon>Bacillati</taxon>
        <taxon>Bacillota</taxon>
        <taxon>Clostridia</taxon>
        <taxon>Eubacteriales</taxon>
        <taxon>Clostridiaceae</taxon>
        <taxon>Clostridium</taxon>
    </lineage>
</organism>
<dbReference type="Pfam" id="PF00512">
    <property type="entry name" value="HisKA"/>
    <property type="match status" value="1"/>
</dbReference>
<evidence type="ECO:0000256" key="9">
    <source>
        <dbReference type="ARBA" id="ARBA00022840"/>
    </source>
</evidence>
<dbReference type="AlphaFoldDB" id="A0A0E3K404"/>
<comment type="catalytic activity">
    <reaction evidence="1">
        <text>ATP + protein L-histidine = ADP + protein N-phospho-L-histidine.</text>
        <dbReference type="EC" id="2.7.13.3"/>
    </reaction>
</comment>
<evidence type="ECO:0000256" key="1">
    <source>
        <dbReference type="ARBA" id="ARBA00000085"/>
    </source>
</evidence>
<dbReference type="SMART" id="SM00086">
    <property type="entry name" value="PAC"/>
    <property type="match status" value="3"/>
</dbReference>
<evidence type="ECO:0000256" key="10">
    <source>
        <dbReference type="ARBA" id="ARBA00023012"/>
    </source>
</evidence>
<dbReference type="PANTHER" id="PTHR43047:SF72">
    <property type="entry name" value="OSMOSENSING HISTIDINE PROTEIN KINASE SLN1"/>
    <property type="match status" value="1"/>
</dbReference>
<dbReference type="InterPro" id="IPR036890">
    <property type="entry name" value="HATPase_C_sf"/>
</dbReference>
<dbReference type="SMART" id="SM00388">
    <property type="entry name" value="HisKA"/>
    <property type="match status" value="1"/>
</dbReference>
<evidence type="ECO:0000313" key="15">
    <source>
        <dbReference type="EMBL" id="AKA71593.1"/>
    </source>
</evidence>
<dbReference type="InterPro" id="IPR000700">
    <property type="entry name" value="PAS-assoc_C"/>
</dbReference>
<sequence length="668" mass="76533">MKYTLKDRIKFVEQINSSNKTAVAIFSFPDLIVLEANKNYLNFLNNSYNKIDNIMGRKLESIVESYKESTLEKTFKNVIKDGKPYYVNEFNFKEEVYWDLSMVPVYVNGEIECVIQSCVDVTERVKNRNIMEKQERVIREQKQELESIIENISDALVIFDGNGDFSIVNKAARNYLFYSKVLNNVKEVCEQVECTDMYGNLISDESLPAERVLKGEKLSAYKIFMKINNKRINVELNGTPVYNKQGDFVAGILCFRDITEKVKSEEDLLIKTQYGLLNRMVENLDLPVITLSYPDLKITHINQKAYKFMSGLKPGIKSISSFKGKNYCDIITNFNKYMLLKHIRDIVNKKETSYLKYIRLVVDGEEVFVKKLYQPVLGLNGELAQVVVIFMDVTQEIEAKLKIEKTLKMHEQFLTNISHELKTPLNVIFSSAQLLELYLKNKSISENKEKIIKDTYFIRQNCYRLIKLIGNIIDLSKIESGFFKLNLSNENIVSVVEDIVQSVSEYVASKGLSIIFDTDIEEKIIACDPDKIERVILNLISNAIKFSDPGDEIYVNVTDKNETVEISVKDNGIGIDKNHLNAIFERFNQVDKSFTRNAEGSGIGLCLVKSIVELHDGKISAESKLGEGSTFKIELPLKVIENEKSVVESKCNSKIEMINIEFSDIYSM</sequence>
<evidence type="ECO:0000256" key="3">
    <source>
        <dbReference type="ARBA" id="ARBA00012438"/>
    </source>
</evidence>
<keyword evidence="8 15" id="KW-0418">Kinase</keyword>
<evidence type="ECO:0000256" key="8">
    <source>
        <dbReference type="ARBA" id="ARBA00022777"/>
    </source>
</evidence>
<dbReference type="PRINTS" id="PR00344">
    <property type="entry name" value="BCTRLSENSOR"/>
</dbReference>
<comment type="subcellular location">
    <subcellularLocation>
        <location evidence="2">Cell membrane</location>
    </subcellularLocation>
</comment>
<name>A0A0E3K404_CLOSL</name>
<keyword evidence="5" id="KW-0597">Phosphoprotein</keyword>
<evidence type="ECO:0000313" key="16">
    <source>
        <dbReference type="Proteomes" id="UP000033115"/>
    </source>
</evidence>
<dbReference type="PROSITE" id="PS50113">
    <property type="entry name" value="PAC"/>
    <property type="match status" value="2"/>
</dbReference>
<feature type="domain" description="PAC" evidence="14">
    <location>
        <begin position="217"/>
        <end position="270"/>
    </location>
</feature>
<dbReference type="GO" id="GO:0005886">
    <property type="term" value="C:plasma membrane"/>
    <property type="evidence" value="ECO:0007669"/>
    <property type="project" value="UniProtKB-SubCell"/>
</dbReference>
<evidence type="ECO:0000256" key="5">
    <source>
        <dbReference type="ARBA" id="ARBA00022553"/>
    </source>
</evidence>
<evidence type="ECO:0000256" key="7">
    <source>
        <dbReference type="ARBA" id="ARBA00022741"/>
    </source>
</evidence>
<evidence type="ECO:0000259" key="13">
    <source>
        <dbReference type="PROSITE" id="PS50112"/>
    </source>
</evidence>
<keyword evidence="4" id="KW-1003">Cell membrane</keyword>
<dbReference type="InterPro" id="IPR003661">
    <property type="entry name" value="HisK_dim/P_dom"/>
</dbReference>
<protein>
    <recommendedName>
        <fullName evidence="3">histidine kinase</fullName>
        <ecNumber evidence="3">2.7.13.3</ecNumber>
    </recommendedName>
</protein>